<feature type="transmembrane region" description="Helical" evidence="1">
    <location>
        <begin position="50"/>
        <end position="69"/>
    </location>
</feature>
<comment type="caution">
    <text evidence="2">The sequence shown here is derived from an EMBL/GenBank/DDBJ whole genome shotgun (WGS) entry which is preliminary data.</text>
</comment>
<evidence type="ECO:0000313" key="3">
    <source>
        <dbReference type="Proteomes" id="UP000220904"/>
    </source>
</evidence>
<name>A0A2A7B4A2_9FIRM</name>
<dbReference type="AlphaFoldDB" id="A0A2A7B4A2"/>
<evidence type="ECO:0008006" key="4">
    <source>
        <dbReference type="Google" id="ProtNLM"/>
    </source>
</evidence>
<gene>
    <name evidence="2" type="ORF">CHR60_11225</name>
</gene>
<sequence length="217" mass="24689">MKQNSLLDQLRRVLSILLNLVVVRMEPIAIRMSWEAVGEQTLTFYTENSNLFSAAVCLLVAVCQLWALLSGRALPRWVKRLKFIAACCLTLTFLTVVFVLAPYYPDEGGVVFLLTESSMLYHHLLNPVLVFVSFVFLEREPRLPARNIPLALVPTAIYGSIALWANYQRLWTGPYPFLLVYEQTPRQTVLWCACILAGNLICAALVWWLGGNSRKRR</sequence>
<feature type="transmembrane region" description="Helical" evidence="1">
    <location>
        <begin position="81"/>
        <end position="104"/>
    </location>
</feature>
<dbReference type="OrthoDB" id="2002581at2"/>
<proteinExistence type="predicted"/>
<feature type="transmembrane region" description="Helical" evidence="1">
    <location>
        <begin position="188"/>
        <end position="209"/>
    </location>
</feature>
<feature type="transmembrane region" description="Helical" evidence="1">
    <location>
        <begin position="149"/>
        <end position="168"/>
    </location>
</feature>
<keyword evidence="1" id="KW-1133">Transmembrane helix</keyword>
<dbReference type="Proteomes" id="UP000220904">
    <property type="component" value="Unassembled WGS sequence"/>
</dbReference>
<evidence type="ECO:0000313" key="2">
    <source>
        <dbReference type="EMBL" id="PDX86112.1"/>
    </source>
</evidence>
<keyword evidence="1" id="KW-0472">Membrane</keyword>
<keyword evidence="1" id="KW-0812">Transmembrane</keyword>
<reference evidence="2 3" key="1">
    <citation type="journal article" date="2017" name="Front. Microbiol.">
        <title>New Insights into the Diversity of the Genus Faecalibacterium.</title>
        <authorList>
            <person name="Benevides L."/>
            <person name="Burman S."/>
            <person name="Martin R."/>
            <person name="Robert V."/>
            <person name="Thomas M."/>
            <person name="Miquel S."/>
            <person name="Chain F."/>
            <person name="Sokol H."/>
            <person name="Bermudez-Humaran L.G."/>
            <person name="Morrison M."/>
            <person name="Langella P."/>
            <person name="Azevedo V.A."/>
            <person name="Chatel J.M."/>
            <person name="Soares S."/>
        </authorList>
    </citation>
    <scope>NUCLEOTIDE SEQUENCE [LARGE SCALE GENOMIC DNA]</scope>
    <source>
        <strain evidence="2 3">AHMP21</strain>
    </source>
</reference>
<accession>A0A2A7B4A2</accession>
<dbReference type="EMBL" id="NOUV01000017">
    <property type="protein sequence ID" value="PDX86112.1"/>
    <property type="molecule type" value="Genomic_DNA"/>
</dbReference>
<evidence type="ECO:0000256" key="1">
    <source>
        <dbReference type="SAM" id="Phobius"/>
    </source>
</evidence>
<organism evidence="2 3">
    <name type="scientific">Faecalibacterium prausnitzii</name>
    <dbReference type="NCBI Taxonomy" id="853"/>
    <lineage>
        <taxon>Bacteria</taxon>
        <taxon>Bacillati</taxon>
        <taxon>Bacillota</taxon>
        <taxon>Clostridia</taxon>
        <taxon>Eubacteriales</taxon>
        <taxon>Oscillospiraceae</taxon>
        <taxon>Faecalibacterium</taxon>
    </lineage>
</organism>
<feature type="transmembrane region" description="Helical" evidence="1">
    <location>
        <begin position="119"/>
        <end position="137"/>
    </location>
</feature>
<dbReference type="RefSeq" id="WP_097793106.1">
    <property type="nucleotide sequence ID" value="NZ_NOUV01000017.1"/>
</dbReference>
<protein>
    <recommendedName>
        <fullName evidence="4">Pr6Pr family membrane protein</fullName>
    </recommendedName>
</protein>